<name>A0A914E4N1_9BILA</name>
<organism evidence="1 2">
    <name type="scientific">Acrobeloides nanus</name>
    <dbReference type="NCBI Taxonomy" id="290746"/>
    <lineage>
        <taxon>Eukaryota</taxon>
        <taxon>Metazoa</taxon>
        <taxon>Ecdysozoa</taxon>
        <taxon>Nematoda</taxon>
        <taxon>Chromadorea</taxon>
        <taxon>Rhabditida</taxon>
        <taxon>Tylenchina</taxon>
        <taxon>Cephalobomorpha</taxon>
        <taxon>Cephaloboidea</taxon>
        <taxon>Cephalobidae</taxon>
        <taxon>Acrobeloides</taxon>
    </lineage>
</organism>
<dbReference type="AlphaFoldDB" id="A0A914E4N1"/>
<dbReference type="Proteomes" id="UP000887540">
    <property type="component" value="Unplaced"/>
</dbReference>
<evidence type="ECO:0000313" key="2">
    <source>
        <dbReference type="WBParaSite" id="ACRNAN_scaffold5364.g26071.t1"/>
    </source>
</evidence>
<reference evidence="2" key="1">
    <citation type="submission" date="2022-11" db="UniProtKB">
        <authorList>
            <consortium name="WormBaseParasite"/>
        </authorList>
    </citation>
    <scope>IDENTIFICATION</scope>
</reference>
<dbReference type="WBParaSite" id="ACRNAN_scaffold5364.g26071.t1">
    <property type="protein sequence ID" value="ACRNAN_scaffold5364.g26071.t1"/>
    <property type="gene ID" value="ACRNAN_scaffold5364.g26071"/>
</dbReference>
<accession>A0A914E4N1</accession>
<sequence>MGQRISNNSFFKASSINWEEFVQLIKEINIRCIKVKNSGSYISFAVKKGTDETFLWKHTIRICCLKKTENADDGKEQGILLKVFTLSQFLRLCSSLIQLLDTAEAPDPVKIMTREDLMSTSMFEDSCTDEGECVVCLEREPNTVLPFQQKTIHGLFQKCPKIRVSNHTSGVW</sequence>
<keyword evidence="1" id="KW-1185">Reference proteome</keyword>
<proteinExistence type="predicted"/>
<protein>
    <submittedName>
        <fullName evidence="2">Uncharacterized protein</fullName>
    </submittedName>
</protein>
<evidence type="ECO:0000313" key="1">
    <source>
        <dbReference type="Proteomes" id="UP000887540"/>
    </source>
</evidence>